<keyword evidence="3 7" id="KW-0378">Hydrolase</keyword>
<comment type="similarity">
    <text evidence="1 7">Belongs to the peptidase S24 family.</text>
</comment>
<keyword evidence="2" id="KW-0227">DNA damage</keyword>
<keyword evidence="5" id="KW-0234">DNA repair</keyword>
<reference evidence="10" key="1">
    <citation type="submission" date="2017-08" db="EMBL/GenBank/DDBJ databases">
        <title>A dynamic microbial community with high functional redundancy inhabits the cold, oxic subseafloor aquifer.</title>
        <authorList>
            <person name="Tully B.J."/>
            <person name="Wheat C.G."/>
            <person name="Glazer B.T."/>
            <person name="Huber J.A."/>
        </authorList>
    </citation>
    <scope>NUCLEOTIDE SEQUENCE [LARGE SCALE GENOMIC DNA]</scope>
</reference>
<dbReference type="InterPro" id="IPR015927">
    <property type="entry name" value="Peptidase_S24_S26A/B/C"/>
</dbReference>
<dbReference type="PANTHER" id="PTHR33516">
    <property type="entry name" value="LEXA REPRESSOR"/>
    <property type="match status" value="1"/>
</dbReference>
<evidence type="ECO:0000256" key="4">
    <source>
        <dbReference type="ARBA" id="ARBA00022813"/>
    </source>
</evidence>
<dbReference type="AlphaFoldDB" id="A0A2A5CBN3"/>
<proteinExistence type="inferred from homology"/>
<dbReference type="GO" id="GO:0006355">
    <property type="term" value="P:regulation of DNA-templated transcription"/>
    <property type="evidence" value="ECO:0007669"/>
    <property type="project" value="InterPro"/>
</dbReference>
<organism evidence="9 10">
    <name type="scientific">SAR86 cluster bacterium</name>
    <dbReference type="NCBI Taxonomy" id="2030880"/>
    <lineage>
        <taxon>Bacteria</taxon>
        <taxon>Pseudomonadati</taxon>
        <taxon>Pseudomonadota</taxon>
        <taxon>Gammaproteobacteria</taxon>
        <taxon>SAR86 cluster</taxon>
    </lineage>
</organism>
<evidence type="ECO:0000313" key="9">
    <source>
        <dbReference type="EMBL" id="PCJ41183.1"/>
    </source>
</evidence>
<evidence type="ECO:0000259" key="8">
    <source>
        <dbReference type="Pfam" id="PF00717"/>
    </source>
</evidence>
<evidence type="ECO:0000256" key="1">
    <source>
        <dbReference type="ARBA" id="ARBA00007484"/>
    </source>
</evidence>
<dbReference type="GO" id="GO:0016787">
    <property type="term" value="F:hydrolase activity"/>
    <property type="evidence" value="ECO:0007669"/>
    <property type="project" value="UniProtKB-KW"/>
</dbReference>
<dbReference type="InterPro" id="IPR006197">
    <property type="entry name" value="Peptidase_S24_LexA"/>
</dbReference>
<comment type="caution">
    <text evidence="9">The sequence shown here is derived from an EMBL/GenBank/DDBJ whole genome shotgun (WGS) entry which is preliminary data.</text>
</comment>
<dbReference type="SUPFAM" id="SSF51306">
    <property type="entry name" value="LexA/Signal peptidase"/>
    <property type="match status" value="1"/>
</dbReference>
<dbReference type="CDD" id="cd06529">
    <property type="entry name" value="S24_LexA-like"/>
    <property type="match status" value="1"/>
</dbReference>
<name>A0A2A5CBN3_9GAMM</name>
<dbReference type="NCBIfam" id="NF007621">
    <property type="entry name" value="PRK10276.1"/>
    <property type="match status" value="1"/>
</dbReference>
<keyword evidence="4 7" id="KW-0068">Autocatalytic cleavage</keyword>
<dbReference type="InterPro" id="IPR050077">
    <property type="entry name" value="LexA_repressor"/>
</dbReference>
<keyword evidence="6" id="KW-0742">SOS response</keyword>
<dbReference type="InterPro" id="IPR039418">
    <property type="entry name" value="LexA-like"/>
</dbReference>
<feature type="domain" description="Peptidase S24/S26A/S26B/S26C" evidence="8">
    <location>
        <begin position="18"/>
        <end position="132"/>
    </location>
</feature>
<dbReference type="Pfam" id="PF00717">
    <property type="entry name" value="Peptidase_S24"/>
    <property type="match status" value="1"/>
</dbReference>
<dbReference type="PRINTS" id="PR00726">
    <property type="entry name" value="LEXASERPTASE"/>
</dbReference>
<accession>A0A2A5CBN3</accession>
<gene>
    <name evidence="9" type="ORF">COA71_09070</name>
</gene>
<dbReference type="GO" id="GO:0006281">
    <property type="term" value="P:DNA repair"/>
    <property type="evidence" value="ECO:0007669"/>
    <property type="project" value="UniProtKB-KW"/>
</dbReference>
<evidence type="ECO:0000256" key="7">
    <source>
        <dbReference type="RuleBase" id="RU003991"/>
    </source>
</evidence>
<evidence type="ECO:0000256" key="5">
    <source>
        <dbReference type="ARBA" id="ARBA00023204"/>
    </source>
</evidence>
<evidence type="ECO:0000256" key="6">
    <source>
        <dbReference type="ARBA" id="ARBA00023236"/>
    </source>
</evidence>
<dbReference type="PANTHER" id="PTHR33516:SF2">
    <property type="entry name" value="LEXA REPRESSOR-RELATED"/>
    <property type="match status" value="1"/>
</dbReference>
<evidence type="ECO:0000313" key="10">
    <source>
        <dbReference type="Proteomes" id="UP000228987"/>
    </source>
</evidence>
<dbReference type="GO" id="GO:0003677">
    <property type="term" value="F:DNA binding"/>
    <property type="evidence" value="ECO:0007669"/>
    <property type="project" value="InterPro"/>
</dbReference>
<dbReference type="Proteomes" id="UP000228987">
    <property type="component" value="Unassembled WGS sequence"/>
</dbReference>
<protein>
    <submittedName>
        <fullName evidence="9">DNA polymerase V</fullName>
    </submittedName>
</protein>
<dbReference type="Gene3D" id="2.10.109.10">
    <property type="entry name" value="Umud Fragment, subunit A"/>
    <property type="match status" value="1"/>
</dbReference>
<evidence type="ECO:0000256" key="3">
    <source>
        <dbReference type="ARBA" id="ARBA00022801"/>
    </source>
</evidence>
<dbReference type="EMBL" id="NVWI01000006">
    <property type="protein sequence ID" value="PCJ41183.1"/>
    <property type="molecule type" value="Genomic_DNA"/>
</dbReference>
<evidence type="ECO:0000256" key="2">
    <source>
        <dbReference type="ARBA" id="ARBA00022763"/>
    </source>
</evidence>
<dbReference type="GO" id="GO:0009432">
    <property type="term" value="P:SOS response"/>
    <property type="evidence" value="ECO:0007669"/>
    <property type="project" value="UniProtKB-KW"/>
</dbReference>
<sequence length="143" mass="15529">MQVTLLKPREALSYQPLPLYSSSVPAGFPSPADDYIEDSLDLNEYLIKHPSSTFFARASGLSMVNAGIMDNALLVVDRSIDPQHEDIVIAAVDGELTCKILDKQASVLRAANISFAPIPISEETDCIIQGVVTHVINKLCTRS</sequence>
<dbReference type="InterPro" id="IPR036286">
    <property type="entry name" value="LexA/Signal_pep-like_sf"/>
</dbReference>